<accession>A0A1V8SRE8</accession>
<dbReference type="AlphaFoldDB" id="A0A1V8SRE8"/>
<organism evidence="3 4">
    <name type="scientific">Cryoendolithus antarcticus</name>
    <dbReference type="NCBI Taxonomy" id="1507870"/>
    <lineage>
        <taxon>Eukaryota</taxon>
        <taxon>Fungi</taxon>
        <taxon>Dikarya</taxon>
        <taxon>Ascomycota</taxon>
        <taxon>Pezizomycotina</taxon>
        <taxon>Dothideomycetes</taxon>
        <taxon>Dothideomycetidae</taxon>
        <taxon>Cladosporiales</taxon>
        <taxon>Cladosporiaceae</taxon>
        <taxon>Cryoendolithus</taxon>
    </lineage>
</organism>
<feature type="region of interest" description="Disordered" evidence="1">
    <location>
        <begin position="147"/>
        <end position="166"/>
    </location>
</feature>
<dbReference type="STRING" id="1507870.A0A1V8SRE8"/>
<feature type="domain" description="C2H2-type" evidence="2">
    <location>
        <begin position="202"/>
        <end position="228"/>
    </location>
</feature>
<sequence length="311" mass="34646">MPNARMCYQQIARDRETHQPGTTVSYHQPVDRSMEYLLPGSTGIAQQAWMPLMPNAFDTLHEPQTPMPSYTSMAQVRPALINRQPSPQMPLAVQSLPTSLDQWPVWHELMSFDPFFNPFALNTPSISLPDPEPASYPPLHSWDYLSPETSAQPSRNASTASNVSKTHSMKSYASSITSTPRSLSPDPCDSTRCGFVETSGLWRCGWPGCTSPSRFERICDLRKHYKRHYKVLCCRYPGCPKAGKAGFSNKKDRARHEAKHNPEIVSGSHAEGAPTTGVVLTDKGTAIQDECLPFEKHSGGIQHTRRGSLHR</sequence>
<comment type="caution">
    <text evidence="3">The sequence shown here is derived from an EMBL/GenBank/DDBJ whole genome shotgun (WGS) entry which is preliminary data.</text>
</comment>
<feature type="domain" description="C2H2-type" evidence="2">
    <location>
        <begin position="232"/>
        <end position="260"/>
    </location>
</feature>
<evidence type="ECO:0000313" key="4">
    <source>
        <dbReference type="Proteomes" id="UP000192596"/>
    </source>
</evidence>
<reference evidence="4" key="1">
    <citation type="submission" date="2017-03" db="EMBL/GenBank/DDBJ databases">
        <title>Genomes of endolithic fungi from Antarctica.</title>
        <authorList>
            <person name="Coleine C."/>
            <person name="Masonjones S."/>
            <person name="Stajich J.E."/>
        </authorList>
    </citation>
    <scope>NUCLEOTIDE SEQUENCE [LARGE SCALE GENOMIC DNA]</scope>
    <source>
        <strain evidence="4">CCFEE 5527</strain>
    </source>
</reference>
<evidence type="ECO:0000313" key="3">
    <source>
        <dbReference type="EMBL" id="OQO01639.1"/>
    </source>
</evidence>
<name>A0A1V8SRE8_9PEZI</name>
<dbReference type="Proteomes" id="UP000192596">
    <property type="component" value="Unassembled WGS sequence"/>
</dbReference>
<evidence type="ECO:0000259" key="2">
    <source>
        <dbReference type="SMART" id="SM00355"/>
    </source>
</evidence>
<proteinExistence type="predicted"/>
<keyword evidence="4" id="KW-1185">Reference proteome</keyword>
<dbReference type="OrthoDB" id="654211at2759"/>
<evidence type="ECO:0000256" key="1">
    <source>
        <dbReference type="SAM" id="MobiDB-lite"/>
    </source>
</evidence>
<dbReference type="InParanoid" id="A0A1V8SRE8"/>
<dbReference type="InterPro" id="IPR013087">
    <property type="entry name" value="Znf_C2H2_type"/>
</dbReference>
<gene>
    <name evidence="3" type="ORF">B0A48_12675</name>
</gene>
<protein>
    <recommendedName>
        <fullName evidence="2">C2H2-type domain-containing protein</fullName>
    </recommendedName>
</protein>
<dbReference type="EMBL" id="NAJO01000030">
    <property type="protein sequence ID" value="OQO01639.1"/>
    <property type="molecule type" value="Genomic_DNA"/>
</dbReference>
<dbReference type="SMART" id="SM00355">
    <property type="entry name" value="ZnF_C2H2"/>
    <property type="match status" value="2"/>
</dbReference>